<keyword evidence="3" id="KW-1185">Reference proteome</keyword>
<dbReference type="GeneID" id="25325790"/>
<dbReference type="RefSeq" id="XP_013320017.1">
    <property type="nucleotide sequence ID" value="XM_013464563.1"/>
</dbReference>
<gene>
    <name evidence="2" type="ORF">PV05_03882</name>
</gene>
<evidence type="ECO:0000313" key="3">
    <source>
        <dbReference type="Proteomes" id="UP000054342"/>
    </source>
</evidence>
<keyword evidence="1" id="KW-0175">Coiled coil</keyword>
<organism evidence="2 3">
    <name type="scientific">Exophiala xenobiotica</name>
    <dbReference type="NCBI Taxonomy" id="348802"/>
    <lineage>
        <taxon>Eukaryota</taxon>
        <taxon>Fungi</taxon>
        <taxon>Dikarya</taxon>
        <taxon>Ascomycota</taxon>
        <taxon>Pezizomycotina</taxon>
        <taxon>Eurotiomycetes</taxon>
        <taxon>Chaetothyriomycetidae</taxon>
        <taxon>Chaetothyriales</taxon>
        <taxon>Herpotrichiellaceae</taxon>
        <taxon>Exophiala</taxon>
    </lineage>
</organism>
<sequence length="272" mass="30604">MRDAQSETRKIESEKRAVETLLAQAEQEQEETANHVRQWQTIVYCGEPSVTPTTFDLSSVRRTAQMWMGEVIDRMNHGACLDYACSVACGLFQMVVLKPDRLNHTTISTFVQSYAADTTNNFSQALAFLEAAILVLAPSDQTSFSEGQSTFVFRTVEFLCLAFDAGDRLDALKRSFEALRPRLQDSSLLNQALAERLKMGFPDVPGRFCTSQSLAQDVWLCCASHPHRDIQPHTRIASFGDATYVVHCDFLGELDTEERDVRSFRRAPFVSD</sequence>
<dbReference type="Proteomes" id="UP000054342">
    <property type="component" value="Unassembled WGS sequence"/>
</dbReference>
<dbReference type="OrthoDB" id="10507781at2759"/>
<protein>
    <submittedName>
        <fullName evidence="2">Uncharacterized protein</fullName>
    </submittedName>
</protein>
<dbReference type="AlphaFoldDB" id="A0A0D2EUP3"/>
<dbReference type="HOGENOM" id="CLU_1023197_0_0_1"/>
<dbReference type="EMBL" id="KN847318">
    <property type="protein sequence ID" value="KIW59433.1"/>
    <property type="molecule type" value="Genomic_DNA"/>
</dbReference>
<evidence type="ECO:0000313" key="2">
    <source>
        <dbReference type="EMBL" id="KIW59433.1"/>
    </source>
</evidence>
<feature type="coiled-coil region" evidence="1">
    <location>
        <begin position="4"/>
        <end position="38"/>
    </location>
</feature>
<accession>A0A0D2EUP3</accession>
<evidence type="ECO:0000256" key="1">
    <source>
        <dbReference type="SAM" id="Coils"/>
    </source>
</evidence>
<proteinExistence type="predicted"/>
<name>A0A0D2EUP3_9EURO</name>
<reference evidence="2 3" key="1">
    <citation type="submission" date="2015-01" db="EMBL/GenBank/DDBJ databases">
        <title>The Genome Sequence of Exophiala xenobiotica CBS118157.</title>
        <authorList>
            <consortium name="The Broad Institute Genomics Platform"/>
            <person name="Cuomo C."/>
            <person name="de Hoog S."/>
            <person name="Gorbushina A."/>
            <person name="Stielow B."/>
            <person name="Teixiera M."/>
            <person name="Abouelleil A."/>
            <person name="Chapman S.B."/>
            <person name="Priest M."/>
            <person name="Young S.K."/>
            <person name="Wortman J."/>
            <person name="Nusbaum C."/>
            <person name="Birren B."/>
        </authorList>
    </citation>
    <scope>NUCLEOTIDE SEQUENCE [LARGE SCALE GENOMIC DNA]</scope>
    <source>
        <strain evidence="2 3">CBS 118157</strain>
    </source>
</reference>